<keyword evidence="2" id="KW-0677">Repeat</keyword>
<dbReference type="SUPFAM" id="SSF56112">
    <property type="entry name" value="Protein kinase-like (PK-like)"/>
    <property type="match status" value="1"/>
</dbReference>
<keyword evidence="1 4" id="KW-0732">Signal</keyword>
<dbReference type="EMBL" id="JAEACU010000005">
    <property type="protein sequence ID" value="KAH7528792.1"/>
    <property type="molecule type" value="Genomic_DNA"/>
</dbReference>
<organism evidence="6 7">
    <name type="scientific">Ziziphus jujuba var. spinosa</name>
    <dbReference type="NCBI Taxonomy" id="714518"/>
    <lineage>
        <taxon>Eukaryota</taxon>
        <taxon>Viridiplantae</taxon>
        <taxon>Streptophyta</taxon>
        <taxon>Embryophyta</taxon>
        <taxon>Tracheophyta</taxon>
        <taxon>Spermatophyta</taxon>
        <taxon>Magnoliopsida</taxon>
        <taxon>eudicotyledons</taxon>
        <taxon>Gunneridae</taxon>
        <taxon>Pentapetalae</taxon>
        <taxon>rosids</taxon>
        <taxon>fabids</taxon>
        <taxon>Rosales</taxon>
        <taxon>Rhamnaceae</taxon>
        <taxon>Paliureae</taxon>
        <taxon>Ziziphus</taxon>
    </lineage>
</organism>
<sequence length="382" mass="42693">MTTPSGHMNMAVLIVIIWMLIRLSLSNEAITEYRYHVCSNTTTFTPNSTYQSNLNQVLSSLISNSTRDTRFYNTSVGQDPGTVVYGSFLCRGDVTIDMCQECLTTTAKDLVENCPIEKVAVIWYNPCMVRYSNKSFFGRMESKPAITLVNTQEIAEKFWFSQLIKVSMNDSVTRAVNTPPVAKKYATKEAYFSASETLYSLVQCTPDLNSSDCDECLRGMVSSIPSCCYGQVGAYVLNPSCNIRYETYPFYEFTAAPTHTPVLLPPPPIGSKVRCFLQSDGAMDILSYVWKHWRDGTVLEILDPSLGNSYSRNEVIRCIQIGLLCVEEDPADRPTIVTVVLMLSSYSVSLALPQKPAFYPQTRTDRDMPSIGGKYDKPTSKS</sequence>
<evidence type="ECO:0000256" key="3">
    <source>
        <dbReference type="SAM" id="MobiDB-lite"/>
    </source>
</evidence>
<dbReference type="AlphaFoldDB" id="A0A978VEK3"/>
<evidence type="ECO:0000256" key="1">
    <source>
        <dbReference type="ARBA" id="ARBA00022729"/>
    </source>
</evidence>
<dbReference type="InterPro" id="IPR011009">
    <property type="entry name" value="Kinase-like_dom_sf"/>
</dbReference>
<feature type="region of interest" description="Disordered" evidence="3">
    <location>
        <begin position="360"/>
        <end position="382"/>
    </location>
</feature>
<dbReference type="PANTHER" id="PTHR32099:SF110">
    <property type="entry name" value="CYSTEINE-RICH RECEPTOR-KINASE-LIKE PROTEIN"/>
    <property type="match status" value="1"/>
</dbReference>
<evidence type="ECO:0000313" key="6">
    <source>
        <dbReference type="EMBL" id="KAH7528792.1"/>
    </source>
</evidence>
<feature type="domain" description="Gnk2-homologous" evidence="5">
    <location>
        <begin position="142"/>
        <end position="250"/>
    </location>
</feature>
<name>A0A978VEK3_ZIZJJ</name>
<evidence type="ECO:0000259" key="5">
    <source>
        <dbReference type="PROSITE" id="PS51473"/>
    </source>
</evidence>
<comment type="caution">
    <text evidence="6">The sequence shown here is derived from an EMBL/GenBank/DDBJ whole genome shotgun (WGS) entry which is preliminary data.</text>
</comment>
<dbReference type="Pfam" id="PF01657">
    <property type="entry name" value="Stress-antifung"/>
    <property type="match status" value="2"/>
</dbReference>
<dbReference type="InterPro" id="IPR002902">
    <property type="entry name" value="GNK2"/>
</dbReference>
<dbReference type="Proteomes" id="UP000813462">
    <property type="component" value="Unassembled WGS sequence"/>
</dbReference>
<dbReference type="CDD" id="cd23509">
    <property type="entry name" value="Gnk2-like"/>
    <property type="match status" value="2"/>
</dbReference>
<reference evidence="6" key="1">
    <citation type="journal article" date="2021" name="Front. Plant Sci.">
        <title>Chromosome-Scale Genome Assembly for Chinese Sour Jujube and Insights Into Its Genome Evolution and Domestication Signature.</title>
        <authorList>
            <person name="Shen L.-Y."/>
            <person name="Luo H."/>
            <person name="Wang X.-L."/>
            <person name="Wang X.-M."/>
            <person name="Qiu X.-J."/>
            <person name="Liu H."/>
            <person name="Zhou S.-S."/>
            <person name="Jia K.-H."/>
            <person name="Nie S."/>
            <person name="Bao Y.-T."/>
            <person name="Zhang R.-G."/>
            <person name="Yun Q.-Z."/>
            <person name="Chai Y.-H."/>
            <person name="Lu J.-Y."/>
            <person name="Li Y."/>
            <person name="Zhao S.-W."/>
            <person name="Mao J.-F."/>
            <person name="Jia S.-G."/>
            <person name="Mao Y.-M."/>
        </authorList>
    </citation>
    <scope>NUCLEOTIDE SEQUENCE</scope>
    <source>
        <strain evidence="6">AT0</strain>
        <tissue evidence="6">Leaf</tissue>
    </source>
</reference>
<feature type="chain" id="PRO_5037363423" description="Gnk2-homologous domain-containing protein" evidence="4">
    <location>
        <begin position="27"/>
        <end position="382"/>
    </location>
</feature>
<feature type="domain" description="Gnk2-homologous" evidence="5">
    <location>
        <begin position="32"/>
        <end position="136"/>
    </location>
</feature>
<dbReference type="PROSITE" id="PS51473">
    <property type="entry name" value="GNK2"/>
    <property type="match status" value="2"/>
</dbReference>
<proteinExistence type="predicted"/>
<protein>
    <recommendedName>
        <fullName evidence="5">Gnk2-homologous domain-containing protein</fullName>
    </recommendedName>
</protein>
<evidence type="ECO:0000256" key="4">
    <source>
        <dbReference type="SAM" id="SignalP"/>
    </source>
</evidence>
<evidence type="ECO:0000256" key="2">
    <source>
        <dbReference type="ARBA" id="ARBA00022737"/>
    </source>
</evidence>
<dbReference type="FunFam" id="3.30.430.20:FF:000003">
    <property type="entry name" value="Cysteine-rich RLK (RECEPTOR-like protein kinase) 10"/>
    <property type="match status" value="1"/>
</dbReference>
<accession>A0A978VEK3</accession>
<dbReference type="PANTHER" id="PTHR32099">
    <property type="entry name" value="CYSTEINE-RICH REPEAT SECRETORY PROTEIN"/>
    <property type="match status" value="1"/>
</dbReference>
<dbReference type="Gene3D" id="1.10.510.10">
    <property type="entry name" value="Transferase(Phosphotransferase) domain 1"/>
    <property type="match status" value="1"/>
</dbReference>
<dbReference type="Gene3D" id="3.30.430.20">
    <property type="entry name" value="Gnk2 domain, C-X8-C-X2-C motif"/>
    <property type="match status" value="2"/>
</dbReference>
<feature type="signal peptide" evidence="4">
    <location>
        <begin position="1"/>
        <end position="26"/>
    </location>
</feature>
<feature type="compositionally biased region" description="Basic and acidic residues" evidence="3">
    <location>
        <begin position="363"/>
        <end position="382"/>
    </location>
</feature>
<dbReference type="InterPro" id="IPR038408">
    <property type="entry name" value="GNK2_sf"/>
</dbReference>
<gene>
    <name evidence="6" type="ORF">FEM48_Zijuj05G0109900</name>
</gene>
<evidence type="ECO:0000313" key="7">
    <source>
        <dbReference type="Proteomes" id="UP000813462"/>
    </source>
</evidence>
<dbReference type="FunFam" id="3.30.430.20:FF:000002">
    <property type="entry name" value="Cysteine-rich receptor-like protein kinase 10"/>
    <property type="match status" value="1"/>
</dbReference>